<dbReference type="AlphaFoldDB" id="A0A6V7UCR5"/>
<gene>
    <name evidence="1" type="ORF">MENT_LOCUS11288</name>
</gene>
<evidence type="ECO:0000313" key="1">
    <source>
        <dbReference type="EMBL" id="CAD2153871.1"/>
    </source>
</evidence>
<dbReference type="Proteomes" id="UP000580250">
    <property type="component" value="Unassembled WGS sequence"/>
</dbReference>
<organism evidence="1 2">
    <name type="scientific">Meloidogyne enterolobii</name>
    <name type="common">Root-knot nematode worm</name>
    <name type="synonym">Meloidogyne mayaguensis</name>
    <dbReference type="NCBI Taxonomy" id="390850"/>
    <lineage>
        <taxon>Eukaryota</taxon>
        <taxon>Metazoa</taxon>
        <taxon>Ecdysozoa</taxon>
        <taxon>Nematoda</taxon>
        <taxon>Chromadorea</taxon>
        <taxon>Rhabditida</taxon>
        <taxon>Tylenchina</taxon>
        <taxon>Tylenchomorpha</taxon>
        <taxon>Tylenchoidea</taxon>
        <taxon>Meloidogynidae</taxon>
        <taxon>Meloidogyninae</taxon>
        <taxon>Meloidogyne</taxon>
    </lineage>
</organism>
<protein>
    <submittedName>
        <fullName evidence="1">Uncharacterized protein</fullName>
    </submittedName>
</protein>
<dbReference type="OrthoDB" id="5835829at2759"/>
<sequence length="89" mass="10274">MGDQFYNSSIVEQLGIGIYVSLVWIGNNHEEHRNDNFHFEFSKAVAAMFENNKYQQAMFELRGYILSNYNNGFKAKDVFLQTIKSVVGV</sequence>
<accession>A0A6V7UCR5</accession>
<name>A0A6V7UCR5_MELEN</name>
<comment type="caution">
    <text evidence="1">The sequence shown here is derived from an EMBL/GenBank/DDBJ whole genome shotgun (WGS) entry which is preliminary data.</text>
</comment>
<proteinExistence type="predicted"/>
<evidence type="ECO:0000313" key="2">
    <source>
        <dbReference type="Proteomes" id="UP000580250"/>
    </source>
</evidence>
<reference evidence="1 2" key="1">
    <citation type="submission" date="2020-08" db="EMBL/GenBank/DDBJ databases">
        <authorList>
            <person name="Koutsovoulos G."/>
            <person name="Danchin GJ E."/>
        </authorList>
    </citation>
    <scope>NUCLEOTIDE SEQUENCE [LARGE SCALE GENOMIC DNA]</scope>
</reference>
<dbReference type="EMBL" id="CAJEWN010000054">
    <property type="protein sequence ID" value="CAD2153871.1"/>
    <property type="molecule type" value="Genomic_DNA"/>
</dbReference>